<gene>
    <name evidence="2" type="ORF">PENTCL1PPCAC_203</name>
</gene>
<feature type="compositionally biased region" description="Low complexity" evidence="1">
    <location>
        <begin position="30"/>
        <end position="49"/>
    </location>
</feature>
<feature type="region of interest" description="Disordered" evidence="1">
    <location>
        <begin position="28"/>
        <end position="49"/>
    </location>
</feature>
<dbReference type="EMBL" id="BTSX01000001">
    <property type="protein sequence ID" value="GMS78028.1"/>
    <property type="molecule type" value="Genomic_DNA"/>
</dbReference>
<organism evidence="2 3">
    <name type="scientific">Pristionchus entomophagus</name>
    <dbReference type="NCBI Taxonomy" id="358040"/>
    <lineage>
        <taxon>Eukaryota</taxon>
        <taxon>Metazoa</taxon>
        <taxon>Ecdysozoa</taxon>
        <taxon>Nematoda</taxon>
        <taxon>Chromadorea</taxon>
        <taxon>Rhabditida</taxon>
        <taxon>Rhabditina</taxon>
        <taxon>Diplogasteromorpha</taxon>
        <taxon>Diplogasteroidea</taxon>
        <taxon>Neodiplogasteridae</taxon>
        <taxon>Pristionchus</taxon>
    </lineage>
</organism>
<accession>A0AAV5SBN7</accession>
<evidence type="ECO:0000313" key="2">
    <source>
        <dbReference type="EMBL" id="GMS78028.1"/>
    </source>
</evidence>
<keyword evidence="3" id="KW-1185">Reference proteome</keyword>
<name>A0AAV5SBN7_9BILA</name>
<comment type="caution">
    <text evidence="2">The sequence shown here is derived from an EMBL/GenBank/DDBJ whole genome shotgun (WGS) entry which is preliminary data.</text>
</comment>
<protein>
    <submittedName>
        <fullName evidence="2">Uncharacterized protein</fullName>
    </submittedName>
</protein>
<sequence length="133" mass="14351">CRRINSIPHPQATHTPWLRHQSTIIRFFPRRTSSPQPSRSSPPSCTTDSVPLAGASGACAARVLPADCATCATSSTASSSCSSRIRSCSTCSSRQRSPPSSPSRRSPRSTRPSALYSSRDLPTYRNPPIIRLP</sequence>
<feature type="region of interest" description="Disordered" evidence="1">
    <location>
        <begin position="89"/>
        <end position="133"/>
    </location>
</feature>
<reference evidence="2" key="1">
    <citation type="submission" date="2023-10" db="EMBL/GenBank/DDBJ databases">
        <title>Genome assembly of Pristionchus species.</title>
        <authorList>
            <person name="Yoshida K."/>
            <person name="Sommer R.J."/>
        </authorList>
    </citation>
    <scope>NUCLEOTIDE SEQUENCE</scope>
    <source>
        <strain evidence="2">RS0144</strain>
    </source>
</reference>
<evidence type="ECO:0000256" key="1">
    <source>
        <dbReference type="SAM" id="MobiDB-lite"/>
    </source>
</evidence>
<feature type="compositionally biased region" description="Low complexity" evidence="1">
    <location>
        <begin position="89"/>
        <end position="114"/>
    </location>
</feature>
<proteinExistence type="predicted"/>
<dbReference type="AlphaFoldDB" id="A0AAV5SBN7"/>
<feature type="non-terminal residue" evidence="2">
    <location>
        <position position="1"/>
    </location>
</feature>
<evidence type="ECO:0000313" key="3">
    <source>
        <dbReference type="Proteomes" id="UP001432027"/>
    </source>
</evidence>
<dbReference type="Proteomes" id="UP001432027">
    <property type="component" value="Unassembled WGS sequence"/>
</dbReference>